<evidence type="ECO:0000259" key="4">
    <source>
        <dbReference type="SMART" id="SM00939"/>
    </source>
</evidence>
<dbReference type="InterPro" id="IPR013736">
    <property type="entry name" value="Xaa-Pro_dipept_C"/>
</dbReference>
<evidence type="ECO:0000256" key="2">
    <source>
        <dbReference type="ARBA" id="ARBA00022801"/>
    </source>
</evidence>
<feature type="chain" id="PRO_5046800687" evidence="3">
    <location>
        <begin position="28"/>
        <end position="520"/>
    </location>
</feature>
<evidence type="ECO:0000256" key="3">
    <source>
        <dbReference type="SAM" id="SignalP"/>
    </source>
</evidence>
<comment type="similarity">
    <text evidence="1">Belongs to the AB hydrolase superfamily.</text>
</comment>
<dbReference type="InterPro" id="IPR029058">
    <property type="entry name" value="AB_hydrolase_fold"/>
</dbReference>
<dbReference type="EMBL" id="CP088295">
    <property type="protein sequence ID" value="UUY06051.1"/>
    <property type="molecule type" value="Genomic_DNA"/>
</dbReference>
<keyword evidence="6" id="KW-1185">Reference proteome</keyword>
<evidence type="ECO:0000256" key="1">
    <source>
        <dbReference type="ARBA" id="ARBA00008645"/>
    </source>
</evidence>
<dbReference type="Proteomes" id="UP001058860">
    <property type="component" value="Chromosome"/>
</dbReference>
<evidence type="ECO:0000313" key="6">
    <source>
        <dbReference type="Proteomes" id="UP001058860"/>
    </source>
</evidence>
<dbReference type="RefSeq" id="WP_353866482.1">
    <property type="nucleotide sequence ID" value="NZ_CP088295.1"/>
</dbReference>
<organism evidence="5 6">
    <name type="scientific">Svornostia abyssi</name>
    <dbReference type="NCBI Taxonomy" id="2898438"/>
    <lineage>
        <taxon>Bacteria</taxon>
        <taxon>Bacillati</taxon>
        <taxon>Actinomycetota</taxon>
        <taxon>Thermoleophilia</taxon>
        <taxon>Solirubrobacterales</taxon>
        <taxon>Baekduiaceae</taxon>
        <taxon>Svornostia</taxon>
    </lineage>
</organism>
<dbReference type="PANTHER" id="PTHR22946">
    <property type="entry name" value="DIENELACTONE HYDROLASE DOMAIN-CONTAINING PROTEIN-RELATED"/>
    <property type="match status" value="1"/>
</dbReference>
<dbReference type="PANTHER" id="PTHR22946:SF9">
    <property type="entry name" value="POLYKETIDE TRANSFERASE AF380"/>
    <property type="match status" value="1"/>
</dbReference>
<dbReference type="SMART" id="SM00939">
    <property type="entry name" value="PepX_C"/>
    <property type="match status" value="1"/>
</dbReference>
<dbReference type="GO" id="GO:0016787">
    <property type="term" value="F:hydrolase activity"/>
    <property type="evidence" value="ECO:0007669"/>
    <property type="project" value="UniProtKB-KW"/>
</dbReference>
<name>A0ABY5PN28_9ACTN</name>
<accession>A0ABY5PN28</accession>
<feature type="signal peptide" evidence="3">
    <location>
        <begin position="1"/>
        <end position="27"/>
    </location>
</feature>
<feature type="domain" description="Xaa-Pro dipeptidyl-peptidase C-terminal" evidence="4">
    <location>
        <begin position="317"/>
        <end position="518"/>
    </location>
</feature>
<gene>
    <name evidence="5" type="ORF">LRS13_11215</name>
</gene>
<reference evidence="6" key="1">
    <citation type="submission" date="2021-11" db="EMBL/GenBank/DDBJ databases">
        <title>Cultivation dependent microbiological survey of springs from the worlds oldest radium mine currently devoted to the extraction of radon-saturated water.</title>
        <authorList>
            <person name="Kapinusova G."/>
            <person name="Smrhova T."/>
            <person name="Strejcek M."/>
            <person name="Suman J."/>
            <person name="Jani K."/>
            <person name="Pajer P."/>
            <person name="Uhlik O."/>
        </authorList>
    </citation>
    <scope>NUCLEOTIDE SEQUENCE [LARGE SCALE GENOMIC DNA]</scope>
    <source>
        <strain evidence="6">J379</strain>
    </source>
</reference>
<keyword evidence="3" id="KW-0732">Signal</keyword>
<evidence type="ECO:0000313" key="5">
    <source>
        <dbReference type="EMBL" id="UUY06051.1"/>
    </source>
</evidence>
<protein>
    <submittedName>
        <fullName evidence="5">Alpha/beta fold hydrolase</fullName>
    </submittedName>
</protein>
<sequence length="520" mass="54675">MWGGDLARVAAAAVALIMLAAPAQALAEDVERRDERLYSFDGTRILTHFFPAPDAARDADGKAPTVMLGHGWAGSGATGVDEDLTGGLSDEVGGVGLADLLDAGYNVVTWDSRGFGRSSGRAQVASPEYEGRDAQMIIDWIATQGEAELDAAGDPRLGMTGASYGGGIQLVTAAIDQRVDVITPTIAWHDLENALIPEGDFRLSWASLLLGGGLVAGSLAPEMTAAYDATWRSGRVRQQDYDWFFARGPKALVANITAPTLITQGTVDTLFTLRDGIKNYEMLAAAGTPVRMVWFCGGHGACNAAPGPKGQVAQATMDWLERWLRDRKDVDTGAPFTWLADDGRWRDAQSWPPAPGTPLRAEGQGRLPLRIGFSSGAVIAATPAQGGLRVPIATPAAADVVGAPQLTLRYRGTAWPRRDTHVFAQVVRRRASGAGQVIGNQASPVPVLLDGRERSVTVALEPIAARVEPGDQLELQIVDGSSLFDAQRTMGALTAKVAVELPTAAAAHSVPPGDPAPAGP</sequence>
<dbReference type="InterPro" id="IPR000383">
    <property type="entry name" value="Xaa-Pro-like_dom"/>
</dbReference>
<keyword evidence="2 5" id="KW-0378">Hydrolase</keyword>
<proteinExistence type="inferred from homology"/>
<dbReference type="Pfam" id="PF02129">
    <property type="entry name" value="Peptidase_S15"/>
    <property type="match status" value="1"/>
</dbReference>
<dbReference type="Gene3D" id="3.40.50.1820">
    <property type="entry name" value="alpha/beta hydrolase"/>
    <property type="match status" value="2"/>
</dbReference>
<dbReference type="InterPro" id="IPR050261">
    <property type="entry name" value="FrsA_esterase"/>
</dbReference>
<dbReference type="SUPFAM" id="SSF53474">
    <property type="entry name" value="alpha/beta-Hydrolases"/>
    <property type="match status" value="1"/>
</dbReference>